<dbReference type="InterPro" id="IPR011991">
    <property type="entry name" value="ArsR-like_HTH"/>
</dbReference>
<dbReference type="PANTHER" id="PTHR18964:SF149">
    <property type="entry name" value="BIFUNCTIONAL UDP-N-ACETYLGLUCOSAMINE 2-EPIMERASE_N-ACETYLMANNOSAMINE KINASE"/>
    <property type="match status" value="1"/>
</dbReference>
<keyword evidence="4" id="KW-1185">Reference proteome</keyword>
<feature type="region of interest" description="Disordered" evidence="2">
    <location>
        <begin position="1"/>
        <end position="21"/>
    </location>
</feature>
<name>A0A4R5BA23_9ACTN</name>
<proteinExistence type="inferred from homology"/>
<dbReference type="Gene3D" id="1.10.10.10">
    <property type="entry name" value="Winged helix-like DNA-binding domain superfamily/Winged helix DNA-binding domain"/>
    <property type="match status" value="1"/>
</dbReference>
<dbReference type="Proteomes" id="UP000294513">
    <property type="component" value="Unassembled WGS sequence"/>
</dbReference>
<gene>
    <name evidence="3" type="ORF">E1298_24070</name>
</gene>
<dbReference type="RefSeq" id="WP_131896962.1">
    <property type="nucleotide sequence ID" value="NZ_SMKU01000137.1"/>
</dbReference>
<dbReference type="CDD" id="cd00090">
    <property type="entry name" value="HTH_ARSR"/>
    <property type="match status" value="1"/>
</dbReference>
<dbReference type="InterPro" id="IPR036388">
    <property type="entry name" value="WH-like_DNA-bd_sf"/>
</dbReference>
<dbReference type="CDD" id="cd23763">
    <property type="entry name" value="ASKHA_ATPase_ROK"/>
    <property type="match status" value="1"/>
</dbReference>
<reference evidence="3 4" key="1">
    <citation type="submission" date="2019-03" db="EMBL/GenBank/DDBJ databases">
        <title>Draft genome sequences of novel Actinobacteria.</title>
        <authorList>
            <person name="Sahin N."/>
            <person name="Ay H."/>
            <person name="Saygin H."/>
        </authorList>
    </citation>
    <scope>NUCLEOTIDE SEQUENCE [LARGE SCALE GENOMIC DNA]</scope>
    <source>
        <strain evidence="3 4">H3C3</strain>
    </source>
</reference>
<accession>A0A4R5BA23</accession>
<dbReference type="AlphaFoldDB" id="A0A4R5BA23"/>
<dbReference type="SUPFAM" id="SSF53067">
    <property type="entry name" value="Actin-like ATPase domain"/>
    <property type="match status" value="1"/>
</dbReference>
<evidence type="ECO:0000313" key="4">
    <source>
        <dbReference type="Proteomes" id="UP000294513"/>
    </source>
</evidence>
<evidence type="ECO:0000256" key="2">
    <source>
        <dbReference type="SAM" id="MobiDB-lite"/>
    </source>
</evidence>
<sequence length="370" mass="38653">MPPTGESERRRTRPGPPNLKTASAQTIASLLLESAPTSRAELARRSGLSKPTVWRAVDLLQDAHLIEPAGHSRRHRGRAAVLYRLRAEVGWVVGVDLSGELVRVAVSALNGRPIHIERTERDRAGSARAVLGALTRACTAVGAAPQALSWATVTVDQATARALAQRTRSQSGTKARNPTHRTTGRPDPAIALIRKMLGPHYTVGRAVSMAALAEYHRLSLGPAGSIVYLCVGPDPGLGLVLAGRLHTGSHRLAGVLDSARLRAAGPQHPTADPAMSPAVGSSVHLLRRVTSLINPTAIVFGGSAGACPSFVDAVRQRLDQSGTGPSAPLQPAALGDDAAVLGAAAFAAAQARQRLFQRIRELGTRTGPGA</sequence>
<dbReference type="SUPFAM" id="SSF46785">
    <property type="entry name" value="Winged helix' DNA-binding domain"/>
    <property type="match status" value="1"/>
</dbReference>
<evidence type="ECO:0000313" key="3">
    <source>
        <dbReference type="EMBL" id="TDD81446.1"/>
    </source>
</evidence>
<comment type="caution">
    <text evidence="3">The sequence shown here is derived from an EMBL/GenBank/DDBJ whole genome shotgun (WGS) entry which is preliminary data.</text>
</comment>
<dbReference type="InterPro" id="IPR043129">
    <property type="entry name" value="ATPase_NBD"/>
</dbReference>
<evidence type="ECO:0000256" key="1">
    <source>
        <dbReference type="ARBA" id="ARBA00006479"/>
    </source>
</evidence>
<dbReference type="Pfam" id="PF13412">
    <property type="entry name" value="HTH_24"/>
    <property type="match status" value="1"/>
</dbReference>
<dbReference type="PANTHER" id="PTHR18964">
    <property type="entry name" value="ROK (REPRESSOR, ORF, KINASE) FAMILY"/>
    <property type="match status" value="1"/>
</dbReference>
<dbReference type="EMBL" id="SMKU01000137">
    <property type="protein sequence ID" value="TDD81446.1"/>
    <property type="molecule type" value="Genomic_DNA"/>
</dbReference>
<dbReference type="InterPro" id="IPR000600">
    <property type="entry name" value="ROK"/>
</dbReference>
<protein>
    <submittedName>
        <fullName evidence="3">ROK family protein</fullName>
    </submittedName>
</protein>
<dbReference type="Gene3D" id="3.30.420.40">
    <property type="match status" value="2"/>
</dbReference>
<dbReference type="InterPro" id="IPR036390">
    <property type="entry name" value="WH_DNA-bd_sf"/>
</dbReference>
<organism evidence="3 4">
    <name type="scientific">Actinomadura rubrisoli</name>
    <dbReference type="NCBI Taxonomy" id="2530368"/>
    <lineage>
        <taxon>Bacteria</taxon>
        <taxon>Bacillati</taxon>
        <taxon>Actinomycetota</taxon>
        <taxon>Actinomycetes</taxon>
        <taxon>Streptosporangiales</taxon>
        <taxon>Thermomonosporaceae</taxon>
        <taxon>Actinomadura</taxon>
    </lineage>
</organism>
<dbReference type="OrthoDB" id="3189808at2"/>
<dbReference type="Pfam" id="PF00480">
    <property type="entry name" value="ROK"/>
    <property type="match status" value="1"/>
</dbReference>
<feature type="region of interest" description="Disordered" evidence="2">
    <location>
        <begin position="163"/>
        <end position="186"/>
    </location>
</feature>
<comment type="similarity">
    <text evidence="1">Belongs to the ROK (NagC/XylR) family.</text>
</comment>